<dbReference type="Pfam" id="PF02518">
    <property type="entry name" value="HATPase_c"/>
    <property type="match status" value="1"/>
</dbReference>
<dbReference type="SMART" id="SM00448">
    <property type="entry name" value="REC"/>
    <property type="match status" value="1"/>
</dbReference>
<dbReference type="InterPro" id="IPR036890">
    <property type="entry name" value="HATPase_C_sf"/>
</dbReference>
<dbReference type="SUPFAM" id="SSF55874">
    <property type="entry name" value="ATPase domain of HSP90 chaperone/DNA topoisomerase II/histidine kinase"/>
    <property type="match status" value="1"/>
</dbReference>
<feature type="domain" description="Histidine kinase" evidence="16">
    <location>
        <begin position="598"/>
        <end position="819"/>
    </location>
</feature>
<proteinExistence type="predicted"/>
<name>A0A6S6UIY8_9GAMM</name>
<evidence type="ECO:0000313" key="18">
    <source>
        <dbReference type="EMBL" id="CAA6828330.1"/>
    </source>
</evidence>
<dbReference type="SUPFAM" id="SSF52172">
    <property type="entry name" value="CheY-like"/>
    <property type="match status" value="1"/>
</dbReference>
<protein>
    <recommendedName>
        <fullName evidence="3">histidine kinase</fullName>
        <ecNumber evidence="3">2.7.13.3</ecNumber>
    </recommendedName>
</protein>
<dbReference type="CDD" id="cd00082">
    <property type="entry name" value="HisKA"/>
    <property type="match status" value="1"/>
</dbReference>
<evidence type="ECO:0000256" key="1">
    <source>
        <dbReference type="ARBA" id="ARBA00000085"/>
    </source>
</evidence>
<dbReference type="InterPro" id="IPR003594">
    <property type="entry name" value="HATPase_dom"/>
</dbReference>
<keyword evidence="10 15" id="KW-1133">Transmembrane helix</keyword>
<dbReference type="PANTHER" id="PTHR45339">
    <property type="entry name" value="HYBRID SIGNAL TRANSDUCTION HISTIDINE KINASE J"/>
    <property type="match status" value="1"/>
</dbReference>
<keyword evidence="12 15" id="KW-0472">Membrane</keyword>
<evidence type="ECO:0000256" key="13">
    <source>
        <dbReference type="PROSITE-ProRule" id="PRU00169"/>
    </source>
</evidence>
<keyword evidence="14" id="KW-0175">Coiled coil</keyword>
<dbReference type="PROSITE" id="PS50109">
    <property type="entry name" value="HIS_KIN"/>
    <property type="match status" value="1"/>
</dbReference>
<reference evidence="18" key="1">
    <citation type="submission" date="2020-01" db="EMBL/GenBank/DDBJ databases">
        <authorList>
            <person name="Meier V. D."/>
            <person name="Meier V D."/>
        </authorList>
    </citation>
    <scope>NUCLEOTIDE SEQUENCE</scope>
    <source>
        <strain evidence="18">HLG_WM_MAG_07</strain>
    </source>
</reference>
<dbReference type="Pfam" id="PF00512">
    <property type="entry name" value="HisKA"/>
    <property type="match status" value="1"/>
</dbReference>
<dbReference type="PRINTS" id="PR00344">
    <property type="entry name" value="BCTRLSENSOR"/>
</dbReference>
<dbReference type="Gene3D" id="3.40.190.10">
    <property type="entry name" value="Periplasmic binding protein-like II"/>
    <property type="match status" value="4"/>
</dbReference>
<accession>A0A6S6UIY8</accession>
<keyword evidence="7" id="KW-0547">Nucleotide-binding</keyword>
<comment type="catalytic activity">
    <reaction evidence="1">
        <text>ATP + protein L-histidine = ADP + protein N-phospho-L-histidine.</text>
        <dbReference type="EC" id="2.7.13.3"/>
    </reaction>
</comment>
<dbReference type="FunFam" id="1.10.287.130:FF:000004">
    <property type="entry name" value="Ethylene receptor 1"/>
    <property type="match status" value="1"/>
</dbReference>
<feature type="domain" description="Response regulatory" evidence="17">
    <location>
        <begin position="847"/>
        <end position="963"/>
    </location>
</feature>
<evidence type="ECO:0000256" key="5">
    <source>
        <dbReference type="ARBA" id="ARBA00022679"/>
    </source>
</evidence>
<dbReference type="CDD" id="cd01007">
    <property type="entry name" value="PBP2_BvgS_HisK_like"/>
    <property type="match status" value="2"/>
</dbReference>
<dbReference type="EC" id="2.7.13.3" evidence="3"/>
<dbReference type="SUPFAM" id="SSF53850">
    <property type="entry name" value="Periplasmic binding protein-like II"/>
    <property type="match status" value="2"/>
</dbReference>
<dbReference type="CDD" id="cd17546">
    <property type="entry name" value="REC_hyHK_CKI1_RcsC-like"/>
    <property type="match status" value="1"/>
</dbReference>
<evidence type="ECO:0000256" key="15">
    <source>
        <dbReference type="SAM" id="Phobius"/>
    </source>
</evidence>
<dbReference type="InterPro" id="IPR004358">
    <property type="entry name" value="Sig_transdc_His_kin-like_C"/>
</dbReference>
<feature type="transmembrane region" description="Helical" evidence="15">
    <location>
        <begin position="535"/>
        <end position="554"/>
    </location>
</feature>
<dbReference type="SUPFAM" id="SSF47384">
    <property type="entry name" value="Homodimeric domain of signal transducing histidine kinase"/>
    <property type="match status" value="1"/>
</dbReference>
<dbReference type="SMART" id="SM00387">
    <property type="entry name" value="HATPase_c"/>
    <property type="match status" value="1"/>
</dbReference>
<feature type="modified residue" description="4-aspartylphosphate" evidence="13">
    <location>
        <position position="896"/>
    </location>
</feature>
<evidence type="ECO:0000256" key="3">
    <source>
        <dbReference type="ARBA" id="ARBA00012438"/>
    </source>
</evidence>
<dbReference type="InterPro" id="IPR003661">
    <property type="entry name" value="HisK_dim/P_dom"/>
</dbReference>
<dbReference type="AlphaFoldDB" id="A0A6S6UIY8"/>
<dbReference type="GO" id="GO:0005524">
    <property type="term" value="F:ATP binding"/>
    <property type="evidence" value="ECO:0007669"/>
    <property type="project" value="UniProtKB-KW"/>
</dbReference>
<sequence>MATTHTIKEADKSLISYLTKLLLVVLTVFACNSGVLAHTQENTTNSLSLSHEEQAWLEQHSEVLVGFANDFPPVLSKEEDGQYQGILPDIFTLLTRTTGINFHLKTSPTWAEMLKNGYEGETDMLGWVAPRIEHTKHFTLTQPFHRDHFYIYGPGSAKTAEYSLDDLTGKLVGYIGSAHLLKAFAKKHPKINFKSYANHEELVNALITKQIAFIVTNSSLEYWRQQKQLLTFKIYGTIPDLETEFVMAIRKDWPELTSILNKALSFNKTEIQEIIDQWLGHNIANKNAQAIELSAEEKAWLAKNPILQAGFDPQWAPIEFIDQNGEPQGISIQYLQKIEDILNVKFEYNSEIKWSDTYKKLVNSKLDLLPALSPTKERLEKINLTKPYLSIPISIFSAVDRAYLGGLNALEGKRVIVVENYAIQTWLEQDHPTLELITAPTIKEALNEVARGNAYAFVGNLVSASYYIGQSGLNQIRVVGETSYRYDLAMAVRKDWELLPRILQKAIDTIPESERNAIYNDWISIQYKYSVDYTLLWQVLGAAILLLLITTYWIRRLAKEVSQRRQIEADLRQAKQEADQASKEALQAAKAKSDFLTNMSHEIRTPMSAVVSAGHLLLQTQPTSEQREYLDKMTYSSEALLTIIDDILDFSRGEASQLTLDAVAFSIRRVIQKIQLSLEPQANQKGLSLAVTIAPNVPDNLIGDPGKLSQVLRNLSANAIKFTERGNIEINVELLSPDITKAHVRFTIKDTGPGISPEIQKKLFQPFSQGDASITRQHGGTGLGLVISQQLTKLMGSNITIDTTLGKGSAFSFVATFDVCELQSSIKPLSSKKTGLINPFSALTGIRVLLVEDDEMNQYFEKKFLLAFGIQAEIAAHGKKALEILEKESFDIVLMDIQMPVMDGYETTRRIRSFHKWQTLPIIALTAHAFSHEREKCMEAGMNDYLSKPFDPEHLRDILLKWVAPEH</sequence>
<dbReference type="GO" id="GO:0000155">
    <property type="term" value="F:phosphorelay sensor kinase activity"/>
    <property type="evidence" value="ECO:0007669"/>
    <property type="project" value="InterPro"/>
</dbReference>
<dbReference type="Gene3D" id="3.40.50.2300">
    <property type="match status" value="1"/>
</dbReference>
<dbReference type="InterPro" id="IPR005467">
    <property type="entry name" value="His_kinase_dom"/>
</dbReference>
<gene>
    <name evidence="18" type="ORF">HELGO_WM9194</name>
</gene>
<dbReference type="InterPro" id="IPR001789">
    <property type="entry name" value="Sig_transdc_resp-reg_receiver"/>
</dbReference>
<keyword evidence="5" id="KW-0808">Transferase</keyword>
<dbReference type="Gene3D" id="3.30.565.10">
    <property type="entry name" value="Histidine kinase-like ATPase, C-terminal domain"/>
    <property type="match status" value="1"/>
</dbReference>
<dbReference type="PANTHER" id="PTHR45339:SF3">
    <property type="entry name" value="HISTIDINE KINASE"/>
    <property type="match status" value="1"/>
</dbReference>
<comment type="subcellular location">
    <subcellularLocation>
        <location evidence="2">Membrane</location>
    </subcellularLocation>
</comment>
<evidence type="ECO:0000256" key="8">
    <source>
        <dbReference type="ARBA" id="ARBA00022777"/>
    </source>
</evidence>
<evidence type="ECO:0000256" key="14">
    <source>
        <dbReference type="SAM" id="Coils"/>
    </source>
</evidence>
<dbReference type="Pfam" id="PF00497">
    <property type="entry name" value="SBP_bac_3"/>
    <property type="match status" value="2"/>
</dbReference>
<dbReference type="Gene3D" id="1.10.287.130">
    <property type="match status" value="1"/>
</dbReference>
<keyword evidence="4 13" id="KW-0597">Phosphoprotein</keyword>
<evidence type="ECO:0000256" key="10">
    <source>
        <dbReference type="ARBA" id="ARBA00022989"/>
    </source>
</evidence>
<evidence type="ECO:0000256" key="11">
    <source>
        <dbReference type="ARBA" id="ARBA00023012"/>
    </source>
</evidence>
<dbReference type="SMART" id="SM00062">
    <property type="entry name" value="PBPb"/>
    <property type="match status" value="2"/>
</dbReference>
<dbReference type="InterPro" id="IPR036097">
    <property type="entry name" value="HisK_dim/P_sf"/>
</dbReference>
<dbReference type="SMART" id="SM00388">
    <property type="entry name" value="HisKA"/>
    <property type="match status" value="1"/>
</dbReference>
<keyword evidence="8" id="KW-0418">Kinase</keyword>
<keyword evidence="6 15" id="KW-0812">Transmembrane</keyword>
<evidence type="ECO:0000256" key="2">
    <source>
        <dbReference type="ARBA" id="ARBA00004370"/>
    </source>
</evidence>
<keyword evidence="9" id="KW-0067">ATP-binding</keyword>
<evidence type="ECO:0000256" key="6">
    <source>
        <dbReference type="ARBA" id="ARBA00022692"/>
    </source>
</evidence>
<dbReference type="EMBL" id="CACVAY010000148">
    <property type="protein sequence ID" value="CAA6828330.1"/>
    <property type="molecule type" value="Genomic_DNA"/>
</dbReference>
<evidence type="ECO:0000259" key="16">
    <source>
        <dbReference type="PROSITE" id="PS50109"/>
    </source>
</evidence>
<evidence type="ECO:0000259" key="17">
    <source>
        <dbReference type="PROSITE" id="PS50110"/>
    </source>
</evidence>
<dbReference type="InterPro" id="IPR011006">
    <property type="entry name" value="CheY-like_superfamily"/>
</dbReference>
<dbReference type="PROSITE" id="PS50110">
    <property type="entry name" value="RESPONSE_REGULATORY"/>
    <property type="match status" value="1"/>
</dbReference>
<dbReference type="Pfam" id="PF00072">
    <property type="entry name" value="Response_reg"/>
    <property type="match status" value="1"/>
</dbReference>
<organism evidence="18">
    <name type="scientific">uncultured Thiotrichaceae bacterium</name>
    <dbReference type="NCBI Taxonomy" id="298394"/>
    <lineage>
        <taxon>Bacteria</taxon>
        <taxon>Pseudomonadati</taxon>
        <taxon>Pseudomonadota</taxon>
        <taxon>Gammaproteobacteria</taxon>
        <taxon>Thiotrichales</taxon>
        <taxon>Thiotrichaceae</taxon>
        <taxon>environmental samples</taxon>
    </lineage>
</organism>
<evidence type="ECO:0000256" key="9">
    <source>
        <dbReference type="ARBA" id="ARBA00022840"/>
    </source>
</evidence>
<dbReference type="FunFam" id="3.30.565.10:FF:000010">
    <property type="entry name" value="Sensor histidine kinase RcsC"/>
    <property type="match status" value="1"/>
</dbReference>
<evidence type="ECO:0000256" key="7">
    <source>
        <dbReference type="ARBA" id="ARBA00022741"/>
    </source>
</evidence>
<dbReference type="CDD" id="cd16922">
    <property type="entry name" value="HATPase_EvgS-ArcB-TorS-like"/>
    <property type="match status" value="1"/>
</dbReference>
<dbReference type="GO" id="GO:0016020">
    <property type="term" value="C:membrane"/>
    <property type="evidence" value="ECO:0007669"/>
    <property type="project" value="UniProtKB-SubCell"/>
</dbReference>
<dbReference type="InterPro" id="IPR001638">
    <property type="entry name" value="Solute-binding_3/MltF_N"/>
</dbReference>
<evidence type="ECO:0000256" key="12">
    <source>
        <dbReference type="ARBA" id="ARBA00023136"/>
    </source>
</evidence>
<evidence type="ECO:0000256" key="4">
    <source>
        <dbReference type="ARBA" id="ARBA00022553"/>
    </source>
</evidence>
<feature type="coiled-coil region" evidence="14">
    <location>
        <begin position="557"/>
        <end position="591"/>
    </location>
</feature>
<keyword evidence="11" id="KW-0902">Two-component regulatory system</keyword>